<evidence type="ECO:0000256" key="3">
    <source>
        <dbReference type="ARBA" id="ARBA00023002"/>
    </source>
</evidence>
<evidence type="ECO:0000256" key="1">
    <source>
        <dbReference type="ARBA" id="ARBA00006484"/>
    </source>
</evidence>
<proteinExistence type="inferred from homology"/>
<comment type="catalytic activity">
    <reaction evidence="14">
        <text>3-hydroxypropanoate + NADP(+) = 3-oxopropanoate + NADPH + H(+)</text>
        <dbReference type="Rhea" id="RHEA:26438"/>
        <dbReference type="ChEBI" id="CHEBI:15378"/>
        <dbReference type="ChEBI" id="CHEBI:16510"/>
        <dbReference type="ChEBI" id="CHEBI:33190"/>
        <dbReference type="ChEBI" id="CHEBI:57783"/>
        <dbReference type="ChEBI" id="CHEBI:58349"/>
        <dbReference type="EC" id="1.1.1.298"/>
    </reaction>
</comment>
<protein>
    <recommendedName>
        <fullName evidence="10">NADP-dependent 3-hydroxy acid dehydrogenase YdfG</fullName>
        <ecNumber evidence="8">1.1.1.298</ecNumber>
        <ecNumber evidence="9">1.1.1.381</ecNumber>
    </recommendedName>
    <alternativeName>
        <fullName evidence="12">L-allo-threonine dehydrogenase</fullName>
    </alternativeName>
    <alternativeName>
        <fullName evidence="11">Malonic semialdehyde reductase</fullName>
    </alternativeName>
</protein>
<dbReference type="SUPFAM" id="SSF48008">
    <property type="entry name" value="GntR ligand-binding domain-like"/>
    <property type="match status" value="1"/>
</dbReference>
<dbReference type="EC" id="1.1.1.298" evidence="8"/>
<evidence type="ECO:0000256" key="2">
    <source>
        <dbReference type="ARBA" id="ARBA00022857"/>
    </source>
</evidence>
<dbReference type="CDD" id="cd05346">
    <property type="entry name" value="SDR_c5"/>
    <property type="match status" value="1"/>
</dbReference>
<dbReference type="PANTHER" id="PTHR43086">
    <property type="entry name" value="VERY-LONG-CHAIN 3-OXOOACYL-COA REDUCTASE"/>
    <property type="match status" value="1"/>
</dbReference>
<evidence type="ECO:0000256" key="6">
    <source>
        <dbReference type="ARBA" id="ARBA00023163"/>
    </source>
</evidence>
<comment type="caution">
    <text evidence="17">The sequence shown here is derived from an EMBL/GenBank/DDBJ whole genome shotgun (WGS) entry which is preliminary data.</text>
</comment>
<dbReference type="SUPFAM" id="SSF51735">
    <property type="entry name" value="NAD(P)-binding Rossmann-fold domains"/>
    <property type="match status" value="1"/>
</dbReference>
<dbReference type="PANTHER" id="PTHR43086:SF3">
    <property type="entry name" value="NADP-DEPENDENT 3-HYDROXY ACID DEHYDROGENASE YDFG"/>
    <property type="match status" value="1"/>
</dbReference>
<dbReference type="InterPro" id="IPR008920">
    <property type="entry name" value="TF_FadR/GntR_C"/>
</dbReference>
<dbReference type="InterPro" id="IPR036388">
    <property type="entry name" value="WH-like_DNA-bd_sf"/>
</dbReference>
<keyword evidence="3" id="KW-0560">Oxidoreductase</keyword>
<dbReference type="PRINTS" id="PR00080">
    <property type="entry name" value="SDRFAMILY"/>
</dbReference>
<evidence type="ECO:0000256" key="13">
    <source>
        <dbReference type="ARBA" id="ARBA00045650"/>
    </source>
</evidence>
<organism evidence="17 18">
    <name type="scientific">Beauveria bassiana D1-5</name>
    <dbReference type="NCBI Taxonomy" id="1245745"/>
    <lineage>
        <taxon>Eukaryota</taxon>
        <taxon>Fungi</taxon>
        <taxon>Dikarya</taxon>
        <taxon>Ascomycota</taxon>
        <taxon>Pezizomycotina</taxon>
        <taxon>Sordariomycetes</taxon>
        <taxon>Hypocreomycetidae</taxon>
        <taxon>Hypocreales</taxon>
        <taxon>Cordycipitaceae</taxon>
        <taxon>Beauveria</taxon>
    </lineage>
</organism>
<evidence type="ECO:0000259" key="16">
    <source>
        <dbReference type="PROSITE" id="PS50949"/>
    </source>
</evidence>
<dbReference type="InterPro" id="IPR000524">
    <property type="entry name" value="Tscrpt_reg_HTH_GntR"/>
</dbReference>
<evidence type="ECO:0000256" key="5">
    <source>
        <dbReference type="ARBA" id="ARBA00023125"/>
    </source>
</evidence>
<evidence type="ECO:0000256" key="9">
    <source>
        <dbReference type="ARBA" id="ARBA00044059"/>
    </source>
</evidence>
<dbReference type="Gene3D" id="3.40.50.720">
    <property type="entry name" value="NAD(P)-binding Rossmann-like Domain"/>
    <property type="match status" value="1"/>
</dbReference>
<dbReference type="EMBL" id="ANFO01000049">
    <property type="protein sequence ID" value="KGQ13247.1"/>
    <property type="molecule type" value="Genomic_DNA"/>
</dbReference>
<evidence type="ECO:0000313" key="17">
    <source>
        <dbReference type="EMBL" id="KGQ13247.1"/>
    </source>
</evidence>
<gene>
    <name evidence="17" type="ORF">BBAD15_g970</name>
</gene>
<keyword evidence="2" id="KW-0521">NADP</keyword>
<feature type="domain" description="HTH gntR-type" evidence="16">
    <location>
        <begin position="254"/>
        <end position="321"/>
    </location>
</feature>
<dbReference type="InterPro" id="IPR002347">
    <property type="entry name" value="SDR_fam"/>
</dbReference>
<evidence type="ECO:0000256" key="8">
    <source>
        <dbReference type="ARBA" id="ARBA00044050"/>
    </source>
</evidence>
<dbReference type="GO" id="GO:0035527">
    <property type="term" value="F:3-hydroxypropionate dehydrogenase (NADP+) activity"/>
    <property type="evidence" value="ECO:0007669"/>
    <property type="project" value="UniProtKB-EC"/>
</dbReference>
<dbReference type="InterPro" id="IPR011711">
    <property type="entry name" value="GntR_C"/>
</dbReference>
<dbReference type="PRINTS" id="PR00081">
    <property type="entry name" value="GDHRDH"/>
</dbReference>
<dbReference type="NCBIfam" id="NF007829">
    <property type="entry name" value="PRK10538.1"/>
    <property type="match status" value="1"/>
</dbReference>
<reference evidence="17 18" key="1">
    <citation type="submission" date="2012-10" db="EMBL/GenBank/DDBJ databases">
        <title>Genome sequencing and analysis of entomopathogenic fungi Beauveria bassiana D1-5.</title>
        <authorList>
            <person name="Li Q."/>
            <person name="Wang L."/>
            <person name="Zhang Z."/>
            <person name="Wang Q."/>
            <person name="Ren J."/>
            <person name="Wang M."/>
            <person name="Xu W."/>
            <person name="Wang J."/>
            <person name="Lu Y."/>
            <person name="Du Q."/>
            <person name="Sun Z."/>
        </authorList>
    </citation>
    <scope>NUCLEOTIDE SEQUENCE [LARGE SCALE GENOMIC DNA]</scope>
    <source>
        <strain evidence="17 18">D1-5</strain>
    </source>
</reference>
<dbReference type="Pfam" id="PF07729">
    <property type="entry name" value="FCD"/>
    <property type="match status" value="1"/>
</dbReference>
<dbReference type="CDD" id="cd07377">
    <property type="entry name" value="WHTH_GntR"/>
    <property type="match status" value="1"/>
</dbReference>
<dbReference type="Pfam" id="PF00392">
    <property type="entry name" value="GntR"/>
    <property type="match status" value="1"/>
</dbReference>
<dbReference type="EC" id="1.1.1.381" evidence="9"/>
<dbReference type="InterPro" id="IPR020904">
    <property type="entry name" value="Sc_DH/Rdtase_CS"/>
</dbReference>
<evidence type="ECO:0000256" key="4">
    <source>
        <dbReference type="ARBA" id="ARBA00023015"/>
    </source>
</evidence>
<keyword evidence="6" id="KW-0804">Transcription</keyword>
<accession>A0A0A2W3N6</accession>
<keyword evidence="5" id="KW-0238">DNA-binding</keyword>
<dbReference type="Proteomes" id="UP000030106">
    <property type="component" value="Unassembled WGS sequence"/>
</dbReference>
<dbReference type="HOGENOM" id="CLU_579980_0_0_1"/>
<dbReference type="SMART" id="SM00895">
    <property type="entry name" value="FCD"/>
    <property type="match status" value="1"/>
</dbReference>
<sequence>MIVLVTGATAGFGESITRRFVKNGHKVIATGRRQERLLELKEELGDNLFTLQLDVRNRAAIEEALASLPAEWQHIDILVNNAGLALGMEPAHKANVDDWENMIDTNNKGLVYMTRAVLPGMVERNRGHIINIGSTAGSWPYAGGNVYGATKAFVRQFSLNLRTDLHKTAVRVTDIEPGMVGGTEFSNVRFKGDDDKAGKTYENANALTPEDVTEAVWWVATLPKHVNINTLEMMPQTSEDKKTMPLSREINPTQPVNQQIYHILRREIVRCQIAPGTPLSEKEVSGRFDVSRQPVREAFIKLAETGLVQIRPQRGTWVSKISVSHVRNGCFIREAIERAVVKRAAEKVNDSDLYALEHLLNQQRLAITDSQIDDFFSLDDKFHRQLALIADCSLAWDTVENIKATMDRVRYMSLDHVSPPAMLLEQHYAIFNALKAHDVAEVDTAMHLHLHEISQSILLIRQENQDWFSDE</sequence>
<dbReference type="SUPFAM" id="SSF46785">
    <property type="entry name" value="Winged helix' DNA-binding domain"/>
    <property type="match status" value="1"/>
</dbReference>
<dbReference type="Gene3D" id="1.10.10.10">
    <property type="entry name" value="Winged helix-like DNA-binding domain superfamily/Winged helix DNA-binding domain"/>
    <property type="match status" value="1"/>
</dbReference>
<evidence type="ECO:0000256" key="11">
    <source>
        <dbReference type="ARBA" id="ARBA00044271"/>
    </source>
</evidence>
<dbReference type="InterPro" id="IPR036291">
    <property type="entry name" value="NAD(P)-bd_dom_sf"/>
</dbReference>
<dbReference type="STRING" id="1245745.A0A0A2W3N6"/>
<dbReference type="Gene3D" id="1.20.120.530">
    <property type="entry name" value="GntR ligand-binding domain-like"/>
    <property type="match status" value="1"/>
</dbReference>
<dbReference type="PROSITE" id="PS00061">
    <property type="entry name" value="ADH_SHORT"/>
    <property type="match status" value="1"/>
</dbReference>
<dbReference type="FunFam" id="3.40.50.720:FF:000047">
    <property type="entry name" value="NADP-dependent L-serine/L-allo-threonine dehydrogenase"/>
    <property type="match status" value="1"/>
</dbReference>
<dbReference type="GO" id="GO:0003700">
    <property type="term" value="F:DNA-binding transcription factor activity"/>
    <property type="evidence" value="ECO:0007669"/>
    <property type="project" value="InterPro"/>
</dbReference>
<dbReference type="AlphaFoldDB" id="A0A0A2W3N6"/>
<dbReference type="InterPro" id="IPR036390">
    <property type="entry name" value="WH_DNA-bd_sf"/>
</dbReference>
<evidence type="ECO:0000256" key="14">
    <source>
        <dbReference type="ARBA" id="ARBA00047274"/>
    </source>
</evidence>
<keyword evidence="4" id="KW-0805">Transcription regulation</keyword>
<dbReference type="SMART" id="SM00345">
    <property type="entry name" value="HTH_GNTR"/>
    <property type="match status" value="1"/>
</dbReference>
<dbReference type="GO" id="GO:0005829">
    <property type="term" value="C:cytosol"/>
    <property type="evidence" value="ECO:0007669"/>
    <property type="project" value="TreeGrafter"/>
</dbReference>
<dbReference type="GO" id="GO:0003677">
    <property type="term" value="F:DNA binding"/>
    <property type="evidence" value="ECO:0007669"/>
    <property type="project" value="UniProtKB-KW"/>
</dbReference>
<evidence type="ECO:0000256" key="10">
    <source>
        <dbReference type="ARBA" id="ARBA00044065"/>
    </source>
</evidence>
<evidence type="ECO:0000256" key="15">
    <source>
        <dbReference type="RuleBase" id="RU000363"/>
    </source>
</evidence>
<comment type="similarity">
    <text evidence="1 15">Belongs to the short-chain dehydrogenases/reductases (SDR) family.</text>
</comment>
<evidence type="ECO:0000256" key="7">
    <source>
        <dbReference type="ARBA" id="ARBA00043812"/>
    </source>
</evidence>
<evidence type="ECO:0000256" key="12">
    <source>
        <dbReference type="ARBA" id="ARBA00044349"/>
    </source>
</evidence>
<comment type="catalytic activity">
    <reaction evidence="7">
        <text>L-allo-threonine + NADP(+) = aminoacetone + CO2 + NADPH</text>
        <dbReference type="Rhea" id="RHEA:43524"/>
        <dbReference type="ChEBI" id="CHEBI:16526"/>
        <dbReference type="ChEBI" id="CHEBI:57783"/>
        <dbReference type="ChEBI" id="CHEBI:58320"/>
        <dbReference type="ChEBI" id="CHEBI:58349"/>
        <dbReference type="ChEBI" id="CHEBI:58585"/>
        <dbReference type="EC" id="1.1.1.381"/>
    </reaction>
</comment>
<evidence type="ECO:0000313" key="18">
    <source>
        <dbReference type="Proteomes" id="UP000030106"/>
    </source>
</evidence>
<dbReference type="PROSITE" id="PS50949">
    <property type="entry name" value="HTH_GNTR"/>
    <property type="match status" value="1"/>
</dbReference>
<dbReference type="Pfam" id="PF00106">
    <property type="entry name" value="adh_short"/>
    <property type="match status" value="1"/>
</dbReference>
<name>A0A0A2W3N6_BEABA</name>
<comment type="function">
    <text evidence="13">NADP-dependent dehydrogenase with broad substrate specificity acting on 3-hydroxy acids. Catalyzes the NADP-dependent oxidation of L-allo-threonine to L-2-amino-3-keto-butyrate, which is spontaneously decarboxylated into aminoacetone. Also acts on D-threonine, L-serine, D-serine, D-3-hydroxyisobutyrate, L-3-hydroxyisobutyrate, D-glycerate and L-glycerate. Able to catalyze the reduction of the malonic semialdehyde to 3-hydroxypropionic acid. YdfG is apparently supplementing RutE, the presumed malonic semialdehyde reductase involved in pyrimidine degradation since both are able to detoxify malonic semialdehyde.</text>
</comment>